<dbReference type="Pfam" id="PF13636">
    <property type="entry name" value="Methyltranf_PUA"/>
    <property type="match status" value="1"/>
</dbReference>
<evidence type="ECO:0000313" key="2">
    <source>
        <dbReference type="EMBL" id="RSN69480.1"/>
    </source>
</evidence>
<protein>
    <recommendedName>
        <fullName evidence="1">rRNA small subunit methyltransferase F RNA-binding PUA-like domain-containing protein</fullName>
    </recommendedName>
</protein>
<accession>A0A429G6R6</accession>
<dbReference type="Gene3D" id="3.10.450.720">
    <property type="match status" value="1"/>
</dbReference>
<organism evidence="2 3">
    <name type="scientific">Candidatus Korarchaeum cryptofilum</name>
    <dbReference type="NCBI Taxonomy" id="498846"/>
    <lineage>
        <taxon>Archaea</taxon>
        <taxon>Thermoproteota</taxon>
        <taxon>Candidatus Korarchaeia</taxon>
        <taxon>Candidatus Korarchaeales</taxon>
        <taxon>Candidatus Korarchaeaceae</taxon>
        <taxon>Candidatus Korarchaeum</taxon>
    </lineage>
</organism>
<proteinExistence type="predicted"/>
<gene>
    <name evidence="2" type="ORF">D9Q81_02420</name>
</gene>
<name>A0A429G6R6_9CREN</name>
<dbReference type="Proteomes" id="UP000278149">
    <property type="component" value="Unassembled WGS sequence"/>
</dbReference>
<feature type="domain" description="rRNA small subunit methyltransferase F RNA-binding PUA-like" evidence="1">
    <location>
        <begin position="119"/>
        <end position="165"/>
    </location>
</feature>
<sequence length="171" mass="19552">MDGLGFRERDGEVREDIPSGQRYDRVLHSGTEEARVKEFLEWVKDWFGSEISGVELFPSGKDKIRACSPEAKVEISNVFLRGVYVAKRAPYGFIISIEGSFIIGRSAKRHLVDLSESDFRRWMRGDDIELKLPEKGVYIVRYGEAFAGSGYYDGRVLRNLIPKVRTLEREG</sequence>
<comment type="caution">
    <text evidence="2">The sequence shown here is derived from an EMBL/GenBank/DDBJ whole genome shotgun (WGS) entry which is preliminary data.</text>
</comment>
<dbReference type="AlphaFoldDB" id="A0A429G6R6"/>
<evidence type="ECO:0000259" key="1">
    <source>
        <dbReference type="Pfam" id="PF13636"/>
    </source>
</evidence>
<reference evidence="2 3" key="1">
    <citation type="submission" date="2018-10" db="EMBL/GenBank/DDBJ databases">
        <title>Co-occurring genomic capacity for anaerobic methane metabolism and dissimilatory sulfite reduction discovered in the Korarchaeota.</title>
        <authorList>
            <person name="Mckay L.J."/>
            <person name="Dlakic M."/>
            <person name="Fields M.W."/>
            <person name="Delmont T.O."/>
            <person name="Eren A.M."/>
            <person name="Jay Z.J."/>
            <person name="Klingelsmith K.B."/>
            <person name="Rusch D.B."/>
            <person name="Inskeep W.P."/>
        </authorList>
    </citation>
    <scope>NUCLEOTIDE SEQUENCE [LARGE SCALE GENOMIC DNA]</scope>
    <source>
        <strain evidence="2 3">WS</strain>
    </source>
</reference>
<dbReference type="InterPro" id="IPR027391">
    <property type="entry name" value="Nol1_Nop2_Fmu_2"/>
</dbReference>
<evidence type="ECO:0000313" key="3">
    <source>
        <dbReference type="Proteomes" id="UP000278149"/>
    </source>
</evidence>
<dbReference type="EMBL" id="RCOR01000018">
    <property type="protein sequence ID" value="RSN69480.1"/>
    <property type="molecule type" value="Genomic_DNA"/>
</dbReference>